<keyword evidence="1" id="KW-0808">Transferase</keyword>
<evidence type="ECO:0000313" key="2">
    <source>
        <dbReference type="Proteomes" id="UP001061991"/>
    </source>
</evidence>
<proteinExistence type="predicted"/>
<geneLocation type="plasmid" evidence="1 2">
    <name>p_unnamed3</name>
</geneLocation>
<keyword evidence="1" id="KW-0032">Aminotransferase</keyword>
<accession>A0ACD4CVA1</accession>
<keyword evidence="1" id="KW-0614">Plasmid</keyword>
<reference evidence="1" key="1">
    <citation type="submission" date="2022-09" db="EMBL/GenBank/DDBJ databases">
        <title>Interaction between co-microsymbionts with complementary sets of symbiotic genes in legume-rhizobium systems.</title>
        <authorList>
            <person name="Safronova V."/>
            <person name="Sazanova A."/>
            <person name="Afonin A."/>
            <person name="Chirak E."/>
        </authorList>
    </citation>
    <scope>NUCLEOTIDE SEQUENCE</scope>
    <source>
        <strain evidence="1">A18/3m</strain>
    </source>
</reference>
<name>A0ACD4CVA1_9HYPH</name>
<evidence type="ECO:0000313" key="1">
    <source>
        <dbReference type="EMBL" id="UXN57516.1"/>
    </source>
</evidence>
<dbReference type="EMBL" id="CP104970">
    <property type="protein sequence ID" value="UXN57516.1"/>
    <property type="molecule type" value="Genomic_DNA"/>
</dbReference>
<keyword evidence="2" id="KW-1185">Reference proteome</keyword>
<protein>
    <submittedName>
        <fullName evidence="1">PLP-dependent aminotransferase family protein</fullName>
    </submittedName>
</protein>
<organism evidence="1 2">
    <name type="scientific">Phyllobacterium zundukense</name>
    <dbReference type="NCBI Taxonomy" id="1867719"/>
    <lineage>
        <taxon>Bacteria</taxon>
        <taxon>Pseudomonadati</taxon>
        <taxon>Pseudomonadota</taxon>
        <taxon>Alphaproteobacteria</taxon>
        <taxon>Hyphomicrobiales</taxon>
        <taxon>Phyllobacteriaceae</taxon>
        <taxon>Phyllobacterium</taxon>
    </lineage>
</organism>
<sequence>MMNAPTLAAQLETPITGRSSLSPVPMTGNLPPRVSQVFDHEYRMAMRNLLEAREPMDWIGVHQFLGFPEDRAAGAQFVMRRLSAAPDLERVVLSHSTQAILTVLCSSLVGANGVLAVEELTYPTMAKFANQMGFNLVGVKLDEEGIIPDAFERVCKEHKPHALYTLPTLQNPTAAMMGLERRKEIVAIARKHGVAIFEDDIYSLLPEDVPPPLAELAPEITYYMLGTAKSIGAGLKAAYLVTPTTTEPARLFWPGSGMTYWMIAPANAGVATQLVHNGGADRIIAAVREETRARQNMVAATLKATSYRTAPECLHVWMGAPSNRDLQEFVEDCKRRGADVGPASSFLLAGGSTPHRIRFGTGKARERSDLQRGLDAIAAAYFS</sequence>
<dbReference type="Proteomes" id="UP001061991">
    <property type="component" value="Plasmid p_unnamed3"/>
</dbReference>
<gene>
    <name evidence="1" type="ORF">N8E88_04055</name>
</gene>